<reference evidence="1" key="1">
    <citation type="journal article" date="2021" name="Proc. Natl. Acad. Sci. U.S.A.">
        <title>A Catalog of Tens of Thousands of Viruses from Human Metagenomes Reveals Hidden Associations with Chronic Diseases.</title>
        <authorList>
            <person name="Tisza M.J."/>
            <person name="Buck C.B."/>
        </authorList>
    </citation>
    <scope>NUCLEOTIDE SEQUENCE</scope>
    <source>
        <strain evidence="1">CtGns7</strain>
    </source>
</reference>
<evidence type="ECO:0000313" key="1">
    <source>
        <dbReference type="EMBL" id="DAF47509.1"/>
    </source>
</evidence>
<organism evidence="1">
    <name type="scientific">Phage sp. ctGns7</name>
    <dbReference type="NCBI Taxonomy" id="2828003"/>
    <lineage>
        <taxon>Viruses</taxon>
    </lineage>
</organism>
<sequence>MNSYLDFDLMKKYPNKYNLTPKNISTIKVLDWDRLKEHTSDYTKRDNQFCCHLEGCEKEGQPFNNKNEFWIGFFVDGEVACYFTTLFAIFHKKNESPYSLYSDYYNFEKFYSIKSIKNPYDMQVQVNAIKYLNMLIDEKIISPPNE</sequence>
<name>A0A8S5S954_9VIRU</name>
<protein>
    <submittedName>
        <fullName evidence="1">Uncharacterized protein</fullName>
    </submittedName>
</protein>
<proteinExistence type="predicted"/>
<accession>A0A8S5S954</accession>
<dbReference type="EMBL" id="BK032555">
    <property type="protein sequence ID" value="DAF47509.1"/>
    <property type="molecule type" value="Genomic_DNA"/>
</dbReference>